<proteinExistence type="predicted"/>
<accession>A0AAV4DUY2</accession>
<sequence length="96" mass="10693">MTSRVAFSVGLRLCSAKRKRSPPHSEVLDLEHSSKFVRSYAICKQCSPAAATVASPHQGDLRLSGFCHHRALVTRLKPATEEFLQISDRVCYPLCH</sequence>
<dbReference type="Proteomes" id="UP000735302">
    <property type="component" value="Unassembled WGS sequence"/>
</dbReference>
<evidence type="ECO:0000313" key="1">
    <source>
        <dbReference type="EMBL" id="GFO47819.1"/>
    </source>
</evidence>
<reference evidence="1 2" key="1">
    <citation type="journal article" date="2021" name="Elife">
        <title>Chloroplast acquisition without the gene transfer in kleptoplastic sea slugs, Plakobranchus ocellatus.</title>
        <authorList>
            <person name="Maeda T."/>
            <person name="Takahashi S."/>
            <person name="Yoshida T."/>
            <person name="Shimamura S."/>
            <person name="Takaki Y."/>
            <person name="Nagai Y."/>
            <person name="Toyoda A."/>
            <person name="Suzuki Y."/>
            <person name="Arimoto A."/>
            <person name="Ishii H."/>
            <person name="Satoh N."/>
            <person name="Nishiyama T."/>
            <person name="Hasebe M."/>
            <person name="Maruyama T."/>
            <person name="Minagawa J."/>
            <person name="Obokata J."/>
            <person name="Shigenobu S."/>
        </authorList>
    </citation>
    <scope>NUCLEOTIDE SEQUENCE [LARGE SCALE GENOMIC DNA]</scope>
</reference>
<evidence type="ECO:0000313" key="2">
    <source>
        <dbReference type="Proteomes" id="UP000735302"/>
    </source>
</evidence>
<organism evidence="1 2">
    <name type="scientific">Plakobranchus ocellatus</name>
    <dbReference type="NCBI Taxonomy" id="259542"/>
    <lineage>
        <taxon>Eukaryota</taxon>
        <taxon>Metazoa</taxon>
        <taxon>Spiralia</taxon>
        <taxon>Lophotrochozoa</taxon>
        <taxon>Mollusca</taxon>
        <taxon>Gastropoda</taxon>
        <taxon>Heterobranchia</taxon>
        <taxon>Euthyneura</taxon>
        <taxon>Panpulmonata</taxon>
        <taxon>Sacoglossa</taxon>
        <taxon>Placobranchoidea</taxon>
        <taxon>Plakobranchidae</taxon>
        <taxon>Plakobranchus</taxon>
    </lineage>
</organism>
<keyword evidence="2" id="KW-1185">Reference proteome</keyword>
<protein>
    <submittedName>
        <fullName evidence="1">Uncharacterized protein</fullName>
    </submittedName>
</protein>
<gene>
    <name evidence="1" type="ORF">PoB_007432400</name>
</gene>
<name>A0AAV4DUY2_9GAST</name>
<dbReference type="EMBL" id="BLXT01008354">
    <property type="protein sequence ID" value="GFO47819.1"/>
    <property type="molecule type" value="Genomic_DNA"/>
</dbReference>
<comment type="caution">
    <text evidence="1">The sequence shown here is derived from an EMBL/GenBank/DDBJ whole genome shotgun (WGS) entry which is preliminary data.</text>
</comment>
<dbReference type="AlphaFoldDB" id="A0AAV4DUY2"/>